<proteinExistence type="predicted"/>
<sequence>MKVLKCTFHLAHHTSSHSLAPAFSSPLPLSNPLSRYKSLDQRETTDQVPPTGILSQDTRMLQISSWTLPMKKLQAITENVMMKETLAATIALDPSDPCGIKHKSSSKTSQASLIPSTCCLPRKLLKTAQVDAFSVTWGAPQTPSRTVVFGPSSLAGAYFAPYMTNRDLSRANLSSSQHPRTRSPSVYCFVMDPSAQ</sequence>
<organism evidence="1 2">
    <name type="scientific">Nitzschia inconspicua</name>
    <dbReference type="NCBI Taxonomy" id="303405"/>
    <lineage>
        <taxon>Eukaryota</taxon>
        <taxon>Sar</taxon>
        <taxon>Stramenopiles</taxon>
        <taxon>Ochrophyta</taxon>
        <taxon>Bacillariophyta</taxon>
        <taxon>Bacillariophyceae</taxon>
        <taxon>Bacillariophycidae</taxon>
        <taxon>Bacillariales</taxon>
        <taxon>Bacillariaceae</taxon>
        <taxon>Nitzschia</taxon>
    </lineage>
</organism>
<dbReference type="AlphaFoldDB" id="A0A9K3P9F1"/>
<protein>
    <submittedName>
        <fullName evidence="1">Uncharacterized protein</fullName>
    </submittedName>
</protein>
<reference evidence="1" key="2">
    <citation type="submission" date="2021-04" db="EMBL/GenBank/DDBJ databases">
        <authorList>
            <person name="Podell S."/>
        </authorList>
    </citation>
    <scope>NUCLEOTIDE SEQUENCE</scope>
    <source>
        <strain evidence="1">Hildebrandi</strain>
    </source>
</reference>
<dbReference type="Proteomes" id="UP000693970">
    <property type="component" value="Unassembled WGS sequence"/>
</dbReference>
<dbReference type="EMBL" id="JAGRRH010000101">
    <property type="protein sequence ID" value="KAG7336929.1"/>
    <property type="molecule type" value="Genomic_DNA"/>
</dbReference>
<evidence type="ECO:0000313" key="2">
    <source>
        <dbReference type="Proteomes" id="UP000693970"/>
    </source>
</evidence>
<keyword evidence="2" id="KW-1185">Reference proteome</keyword>
<evidence type="ECO:0000313" key="1">
    <source>
        <dbReference type="EMBL" id="KAG7336929.1"/>
    </source>
</evidence>
<reference evidence="1" key="1">
    <citation type="journal article" date="2021" name="Sci. Rep.">
        <title>Diploid genomic architecture of Nitzschia inconspicua, an elite biomass production diatom.</title>
        <authorList>
            <person name="Oliver A."/>
            <person name="Podell S."/>
            <person name="Pinowska A."/>
            <person name="Traller J.C."/>
            <person name="Smith S.R."/>
            <person name="McClure R."/>
            <person name="Beliaev A."/>
            <person name="Bohutskyi P."/>
            <person name="Hill E.A."/>
            <person name="Rabines A."/>
            <person name="Zheng H."/>
            <person name="Allen L.Z."/>
            <person name="Kuo A."/>
            <person name="Grigoriev I.V."/>
            <person name="Allen A.E."/>
            <person name="Hazlebeck D."/>
            <person name="Allen E.E."/>
        </authorList>
    </citation>
    <scope>NUCLEOTIDE SEQUENCE</scope>
    <source>
        <strain evidence="1">Hildebrandi</strain>
    </source>
</reference>
<comment type="caution">
    <text evidence="1">The sequence shown here is derived from an EMBL/GenBank/DDBJ whole genome shotgun (WGS) entry which is preliminary data.</text>
</comment>
<name>A0A9K3P9F1_9STRA</name>
<gene>
    <name evidence="1" type="ORF">IV203_026007</name>
</gene>
<accession>A0A9K3P9F1</accession>